<dbReference type="SUPFAM" id="SSF53474">
    <property type="entry name" value="alpha/beta-Hydrolases"/>
    <property type="match status" value="1"/>
</dbReference>
<protein>
    <recommendedName>
        <fullName evidence="4">Phosphatidylcholine-sterol acyltransferase</fullName>
    </recommendedName>
</protein>
<feature type="chain" id="PRO_5042173457" description="Phosphatidylcholine-sterol acyltransferase" evidence="1">
    <location>
        <begin position="24"/>
        <end position="436"/>
    </location>
</feature>
<evidence type="ECO:0000256" key="1">
    <source>
        <dbReference type="SAM" id="SignalP"/>
    </source>
</evidence>
<dbReference type="GO" id="GO:0006629">
    <property type="term" value="P:lipid metabolic process"/>
    <property type="evidence" value="ECO:0007669"/>
    <property type="project" value="InterPro"/>
</dbReference>
<keyword evidence="3" id="KW-1185">Reference proteome</keyword>
<name>A0AAD8VPV1_LOLMU</name>
<evidence type="ECO:0000313" key="2">
    <source>
        <dbReference type="EMBL" id="KAK1612650.1"/>
    </source>
</evidence>
<dbReference type="Proteomes" id="UP001231189">
    <property type="component" value="Unassembled WGS sequence"/>
</dbReference>
<gene>
    <name evidence="2" type="ORF">QYE76_036323</name>
</gene>
<dbReference type="PANTHER" id="PTHR11440">
    <property type="entry name" value="LECITHIN-CHOLESTEROL ACYLTRANSFERASE-RELATED"/>
    <property type="match status" value="1"/>
</dbReference>
<reference evidence="2" key="1">
    <citation type="submission" date="2023-07" db="EMBL/GenBank/DDBJ databases">
        <title>A chromosome-level genome assembly of Lolium multiflorum.</title>
        <authorList>
            <person name="Chen Y."/>
            <person name="Copetti D."/>
            <person name="Kolliker R."/>
            <person name="Studer B."/>
        </authorList>
    </citation>
    <scope>NUCLEOTIDE SEQUENCE</scope>
    <source>
        <strain evidence="2">02402/16</strain>
        <tissue evidence="2">Leaf</tissue>
    </source>
</reference>
<organism evidence="2 3">
    <name type="scientific">Lolium multiflorum</name>
    <name type="common">Italian ryegrass</name>
    <name type="synonym">Lolium perenne subsp. multiflorum</name>
    <dbReference type="NCBI Taxonomy" id="4521"/>
    <lineage>
        <taxon>Eukaryota</taxon>
        <taxon>Viridiplantae</taxon>
        <taxon>Streptophyta</taxon>
        <taxon>Embryophyta</taxon>
        <taxon>Tracheophyta</taxon>
        <taxon>Spermatophyta</taxon>
        <taxon>Magnoliopsida</taxon>
        <taxon>Liliopsida</taxon>
        <taxon>Poales</taxon>
        <taxon>Poaceae</taxon>
        <taxon>BOP clade</taxon>
        <taxon>Pooideae</taxon>
        <taxon>Poodae</taxon>
        <taxon>Poeae</taxon>
        <taxon>Poeae Chloroplast Group 2 (Poeae type)</taxon>
        <taxon>Loliodinae</taxon>
        <taxon>Loliinae</taxon>
        <taxon>Lolium</taxon>
    </lineage>
</organism>
<keyword evidence="1" id="KW-0732">Signal</keyword>
<comment type="caution">
    <text evidence="2">The sequence shown here is derived from an EMBL/GenBank/DDBJ whole genome shotgun (WGS) entry which is preliminary data.</text>
</comment>
<evidence type="ECO:0008006" key="4">
    <source>
        <dbReference type="Google" id="ProtNLM"/>
    </source>
</evidence>
<sequence>MAKSKAFLGLLQLLLLLLPPSLRDYLWAAPSEHGAGQQLKVYHPILLQAGFSCSSMEARLTNDYTPSLPHCGELKGKGWFPLWNMTADLVDHDYVQCFKEQMSLVFDPAINDYVNQPGVETRVTNFGSTYGFAWKDDSCPLCCNVKLRNELEALGYRDGDTLFGAPYDIRHAPPRPGQPSKVYTDYFARVKDLVQHASEKNGNKTVILIGHSFGARLLLDFLNFTPLPWRKQFIKHLVLLSPTPTIGFMQPLTNLAWGPTCIVMENVPRLTLRPMWWSFPSALLSQPSPAVFGHDPLIITKHRNYSAYDYQDFLPALGFSMNGVLPFNKWVDKRVEAPMVPTTYLSGFGIETTKQVVFWDDNFNAEPENVYGDGDGVVNWNSVLVFTKELERQQSAENVLFKFIKIPNVSHSYISIQEDSLKIVMAELLEIFEANS</sequence>
<dbReference type="InterPro" id="IPR029058">
    <property type="entry name" value="AB_hydrolase_fold"/>
</dbReference>
<proteinExistence type="predicted"/>
<evidence type="ECO:0000313" key="3">
    <source>
        <dbReference type="Proteomes" id="UP001231189"/>
    </source>
</evidence>
<dbReference type="EMBL" id="JAUUTY010000007">
    <property type="protein sequence ID" value="KAK1612650.1"/>
    <property type="molecule type" value="Genomic_DNA"/>
</dbReference>
<dbReference type="InterPro" id="IPR003386">
    <property type="entry name" value="LACT/PDAT_acylTrfase"/>
</dbReference>
<dbReference type="GO" id="GO:0008374">
    <property type="term" value="F:O-acyltransferase activity"/>
    <property type="evidence" value="ECO:0007669"/>
    <property type="project" value="InterPro"/>
</dbReference>
<dbReference type="AlphaFoldDB" id="A0AAD8VPV1"/>
<dbReference type="Gene3D" id="3.40.50.1820">
    <property type="entry name" value="alpha/beta hydrolase"/>
    <property type="match status" value="1"/>
</dbReference>
<feature type="signal peptide" evidence="1">
    <location>
        <begin position="1"/>
        <end position="23"/>
    </location>
</feature>
<accession>A0AAD8VPV1</accession>
<dbReference type="Pfam" id="PF02450">
    <property type="entry name" value="LCAT"/>
    <property type="match status" value="1"/>
</dbReference>